<dbReference type="EMBL" id="JBHFFA010000004">
    <property type="protein sequence ID" value="KAL2632340.1"/>
    <property type="molecule type" value="Genomic_DNA"/>
</dbReference>
<evidence type="ECO:0000313" key="3">
    <source>
        <dbReference type="Proteomes" id="UP001605036"/>
    </source>
</evidence>
<protein>
    <submittedName>
        <fullName evidence="2">Uncharacterized protein</fullName>
    </submittedName>
</protein>
<evidence type="ECO:0000313" key="2">
    <source>
        <dbReference type="EMBL" id="KAL2632340.1"/>
    </source>
</evidence>
<dbReference type="Proteomes" id="UP001605036">
    <property type="component" value="Unassembled WGS sequence"/>
</dbReference>
<gene>
    <name evidence="2" type="ORF">R1flu_017026</name>
</gene>
<proteinExistence type="predicted"/>
<evidence type="ECO:0000256" key="1">
    <source>
        <dbReference type="SAM" id="MobiDB-lite"/>
    </source>
</evidence>
<organism evidence="2 3">
    <name type="scientific">Riccia fluitans</name>
    <dbReference type="NCBI Taxonomy" id="41844"/>
    <lineage>
        <taxon>Eukaryota</taxon>
        <taxon>Viridiplantae</taxon>
        <taxon>Streptophyta</taxon>
        <taxon>Embryophyta</taxon>
        <taxon>Marchantiophyta</taxon>
        <taxon>Marchantiopsida</taxon>
        <taxon>Marchantiidae</taxon>
        <taxon>Marchantiales</taxon>
        <taxon>Ricciaceae</taxon>
        <taxon>Riccia</taxon>
    </lineage>
</organism>
<feature type="region of interest" description="Disordered" evidence="1">
    <location>
        <begin position="1"/>
        <end position="75"/>
    </location>
</feature>
<keyword evidence="3" id="KW-1185">Reference proteome</keyword>
<reference evidence="2 3" key="1">
    <citation type="submission" date="2024-09" db="EMBL/GenBank/DDBJ databases">
        <title>Chromosome-scale assembly of Riccia fluitans.</title>
        <authorList>
            <person name="Paukszto L."/>
            <person name="Sawicki J."/>
            <person name="Karawczyk K."/>
            <person name="Piernik-Szablinska J."/>
            <person name="Szczecinska M."/>
            <person name="Mazdziarz M."/>
        </authorList>
    </citation>
    <scope>NUCLEOTIDE SEQUENCE [LARGE SCALE GENOMIC DNA]</scope>
    <source>
        <strain evidence="2">Rf_01</strain>
        <tissue evidence="2">Aerial parts of the thallus</tissue>
    </source>
</reference>
<name>A0ABD1YNW3_9MARC</name>
<comment type="caution">
    <text evidence="2">The sequence shown here is derived from an EMBL/GenBank/DDBJ whole genome shotgun (WGS) entry which is preliminary data.</text>
</comment>
<sequence length="103" mass="10634">MRAPGGMRHPSSPTGSGRPSPPSARPTLGVETPRVHTSAWLNPAQPGHSLPARSDNCGFAGLRPSLASTPRPTKPWLRAQSTCNSSMRSVAGAGIVSPGTWGI</sequence>
<dbReference type="AlphaFoldDB" id="A0ABD1YNW3"/>
<accession>A0ABD1YNW3</accession>